<dbReference type="PANTHER" id="PTHR24172">
    <property type="entry name" value="ANK_REP_REGION DOMAIN-CONTAINING PROTEIN"/>
    <property type="match status" value="1"/>
</dbReference>
<proteinExistence type="predicted"/>
<name>A0A026W345_OOCBI</name>
<dbReference type="InterPro" id="IPR002110">
    <property type="entry name" value="Ankyrin_rpt"/>
</dbReference>
<dbReference type="EMBL" id="KK107455">
    <property type="protein sequence ID" value="EZA50443.1"/>
    <property type="molecule type" value="Genomic_DNA"/>
</dbReference>
<organism evidence="1 2">
    <name type="scientific">Ooceraea biroi</name>
    <name type="common">Clonal raider ant</name>
    <name type="synonym">Cerapachys biroi</name>
    <dbReference type="NCBI Taxonomy" id="2015173"/>
    <lineage>
        <taxon>Eukaryota</taxon>
        <taxon>Metazoa</taxon>
        <taxon>Ecdysozoa</taxon>
        <taxon>Arthropoda</taxon>
        <taxon>Hexapoda</taxon>
        <taxon>Insecta</taxon>
        <taxon>Pterygota</taxon>
        <taxon>Neoptera</taxon>
        <taxon>Endopterygota</taxon>
        <taxon>Hymenoptera</taxon>
        <taxon>Apocrita</taxon>
        <taxon>Aculeata</taxon>
        <taxon>Formicoidea</taxon>
        <taxon>Formicidae</taxon>
        <taxon>Dorylinae</taxon>
        <taxon>Ooceraea</taxon>
    </lineage>
</organism>
<protein>
    <submittedName>
        <fullName evidence="1">Uncharacterized protein</fullName>
    </submittedName>
</protein>
<evidence type="ECO:0000313" key="1">
    <source>
        <dbReference type="EMBL" id="EZA50443.1"/>
    </source>
</evidence>
<keyword evidence="2" id="KW-1185">Reference proteome</keyword>
<accession>A0A026W345</accession>
<dbReference type="STRING" id="2015173.A0A026W345"/>
<dbReference type="OrthoDB" id="432281at2759"/>
<dbReference type="InterPro" id="IPR036770">
    <property type="entry name" value="Ankyrin_rpt-contain_sf"/>
</dbReference>
<dbReference type="AlphaFoldDB" id="A0A026W345"/>
<gene>
    <name evidence="1" type="ORF">X777_10636</name>
</gene>
<dbReference type="Pfam" id="PF12796">
    <property type="entry name" value="Ank_2"/>
    <property type="match status" value="1"/>
</dbReference>
<dbReference type="SUPFAM" id="SSF48403">
    <property type="entry name" value="Ankyrin repeat"/>
    <property type="match status" value="1"/>
</dbReference>
<dbReference type="Proteomes" id="UP000053097">
    <property type="component" value="Unassembled WGS sequence"/>
</dbReference>
<dbReference type="PANTHER" id="PTHR24172:SF4">
    <property type="entry name" value="ANK_REP_REGION DOMAIN-CONTAINING PROTEIN"/>
    <property type="match status" value="1"/>
</dbReference>
<reference evidence="1 2" key="1">
    <citation type="journal article" date="2014" name="Curr. Biol.">
        <title>The genome of the clonal raider ant Cerapachys biroi.</title>
        <authorList>
            <person name="Oxley P.R."/>
            <person name="Ji L."/>
            <person name="Fetter-Pruneda I."/>
            <person name="McKenzie S.K."/>
            <person name="Li C."/>
            <person name="Hu H."/>
            <person name="Zhang G."/>
            <person name="Kronauer D.J."/>
        </authorList>
    </citation>
    <scope>NUCLEOTIDE SEQUENCE [LARGE SCALE GENOMIC DNA]</scope>
</reference>
<sequence length="122" mass="13807">MDDEERAKELLHMANGGGKLLALGKNSIGRCALHIAVLRENENLVKLIVRMFPETLRIGDNLDRTALHYAMGVPSVEVLSNVLIKAGARRIVKDLKSRQPSYYFMNKSDIERLQEEENSMIQ</sequence>
<evidence type="ECO:0000313" key="2">
    <source>
        <dbReference type="Proteomes" id="UP000053097"/>
    </source>
</evidence>
<dbReference type="Gene3D" id="1.25.40.20">
    <property type="entry name" value="Ankyrin repeat-containing domain"/>
    <property type="match status" value="1"/>
</dbReference>